<dbReference type="EMBL" id="JABXXP010000473">
    <property type="protein sequence ID" value="NVN12498.1"/>
    <property type="molecule type" value="Genomic_DNA"/>
</dbReference>
<evidence type="ECO:0000256" key="7">
    <source>
        <dbReference type="ARBA" id="ARBA00044951"/>
    </source>
</evidence>
<dbReference type="GO" id="GO:0047828">
    <property type="term" value="F:D-lyxose ketol-isomerase activity"/>
    <property type="evidence" value="ECO:0007669"/>
    <property type="project" value="UniProtKB-EC"/>
</dbReference>
<dbReference type="InterPro" id="IPR010864">
    <property type="entry name" value="D-lyxose_isomer"/>
</dbReference>
<comment type="caution">
    <text evidence="9">The sequence shown here is derived from an EMBL/GenBank/DDBJ whole genome shotgun (WGS) entry which is preliminary data.</text>
</comment>
<keyword evidence="2" id="KW-0479">Metal-binding</keyword>
<dbReference type="CDD" id="cd20309">
    <property type="entry name" value="cupin_EcSI"/>
    <property type="match status" value="1"/>
</dbReference>
<evidence type="ECO:0000256" key="8">
    <source>
        <dbReference type="ARBA" id="ARBA00044972"/>
    </source>
</evidence>
<evidence type="ECO:0000256" key="3">
    <source>
        <dbReference type="ARBA" id="ARBA00023211"/>
    </source>
</evidence>
<evidence type="ECO:0000313" key="10">
    <source>
        <dbReference type="Proteomes" id="UP000534870"/>
    </source>
</evidence>
<name>A0A7Y7IY31_9PROT</name>
<sequence>MLLKRSQINASIALAMVTFRDYGISLPEFAYWTVEDWMSKGPEADEIRACMLGWDVTDFGQGDFTRIGRTLFTLRNGSMRHESPNGGYDKSYAEKLILDPEGQRSPAHFHRTKMEDIINRAGGNIIVQLTKAGADNRPSDAAFTIAVDGVARRMRPGDSVRLKPGQSVCIPPRTIHQFWGEDGTGLTVSGEVSSLCDDHADNCFLEPSSRFPEIEEDAPRRHFLCTEYPQAVRH</sequence>
<dbReference type="AlphaFoldDB" id="A0A7Y7IY31"/>
<gene>
    <name evidence="9" type="ORF">HUK84_15435</name>
</gene>
<evidence type="ECO:0000256" key="5">
    <source>
        <dbReference type="ARBA" id="ARBA00023277"/>
    </source>
</evidence>
<protein>
    <recommendedName>
        <fullName evidence="8">D-lyxose ketol-isomerase</fullName>
        <ecNumber evidence="8">5.3.1.15</ecNumber>
    </recommendedName>
</protein>
<dbReference type="GO" id="GO:0046872">
    <property type="term" value="F:metal ion binding"/>
    <property type="evidence" value="ECO:0007669"/>
    <property type="project" value="UniProtKB-KW"/>
</dbReference>
<comment type="catalytic activity">
    <reaction evidence="6">
        <text>D-lyxose = D-xylulose</text>
        <dbReference type="Rhea" id="RHEA:14201"/>
        <dbReference type="ChEBI" id="CHEBI:16789"/>
        <dbReference type="ChEBI" id="CHEBI:17140"/>
        <dbReference type="EC" id="5.3.1.15"/>
    </reaction>
</comment>
<evidence type="ECO:0000256" key="2">
    <source>
        <dbReference type="ARBA" id="ARBA00022723"/>
    </source>
</evidence>
<keyword evidence="5" id="KW-0119">Carbohydrate metabolism</keyword>
<dbReference type="RefSeq" id="WP_176641076.1">
    <property type="nucleotide sequence ID" value="NZ_JABXXP010000473.1"/>
</dbReference>
<reference evidence="9 10" key="1">
    <citation type="submission" date="2020-06" db="EMBL/GenBank/DDBJ databases">
        <title>Description of novel acetic acid bacteria.</title>
        <authorList>
            <person name="Sombolestani A."/>
        </authorList>
    </citation>
    <scope>NUCLEOTIDE SEQUENCE [LARGE SCALE GENOMIC DNA]</scope>
    <source>
        <strain evidence="9 10">LMG 31431</strain>
    </source>
</reference>
<organism evidence="9 10">
    <name type="scientific">Nguyenibacter vanlangensis</name>
    <dbReference type="NCBI Taxonomy" id="1216886"/>
    <lineage>
        <taxon>Bacteria</taxon>
        <taxon>Pseudomonadati</taxon>
        <taxon>Pseudomonadota</taxon>
        <taxon>Alphaproteobacteria</taxon>
        <taxon>Acetobacterales</taxon>
        <taxon>Acetobacteraceae</taxon>
        <taxon>Nguyenibacter</taxon>
    </lineage>
</organism>
<keyword evidence="3" id="KW-0464">Manganese</keyword>
<dbReference type="InterPro" id="IPR014710">
    <property type="entry name" value="RmlC-like_jellyroll"/>
</dbReference>
<evidence type="ECO:0000256" key="1">
    <source>
        <dbReference type="ARBA" id="ARBA00001936"/>
    </source>
</evidence>
<dbReference type="Pfam" id="PF07385">
    <property type="entry name" value="Lyx_isomer"/>
    <property type="match status" value="1"/>
</dbReference>
<dbReference type="Gene3D" id="2.60.120.10">
    <property type="entry name" value="Jelly Rolls"/>
    <property type="match status" value="1"/>
</dbReference>
<dbReference type="Proteomes" id="UP000534870">
    <property type="component" value="Unassembled WGS sequence"/>
</dbReference>
<comment type="cofactor">
    <cofactor evidence="1">
        <name>Mn(2+)</name>
        <dbReference type="ChEBI" id="CHEBI:29035"/>
    </cofactor>
</comment>
<dbReference type="InterPro" id="IPR011051">
    <property type="entry name" value="RmlC_Cupin_sf"/>
</dbReference>
<proteinExistence type="inferred from homology"/>
<evidence type="ECO:0000313" key="9">
    <source>
        <dbReference type="EMBL" id="NVN12498.1"/>
    </source>
</evidence>
<evidence type="ECO:0000256" key="4">
    <source>
        <dbReference type="ARBA" id="ARBA00023235"/>
    </source>
</evidence>
<keyword evidence="4 9" id="KW-0413">Isomerase</keyword>
<dbReference type="EC" id="5.3.1.15" evidence="8"/>
<dbReference type="InterPro" id="IPR047581">
    <property type="entry name" value="EcSI_cupin"/>
</dbReference>
<dbReference type="SUPFAM" id="SSF51182">
    <property type="entry name" value="RmlC-like cupins"/>
    <property type="match status" value="1"/>
</dbReference>
<comment type="similarity">
    <text evidence="7">Belongs to the D-lyxose ketol-isomerase family.</text>
</comment>
<evidence type="ECO:0000256" key="6">
    <source>
        <dbReference type="ARBA" id="ARBA00044907"/>
    </source>
</evidence>
<accession>A0A7Y7IY31</accession>